<dbReference type="Proteomes" id="UP000480178">
    <property type="component" value="Chromosome"/>
</dbReference>
<proteinExistence type="predicted"/>
<evidence type="ECO:0000313" key="1">
    <source>
        <dbReference type="EMBL" id="QHT68252.1"/>
    </source>
</evidence>
<accession>A0A6C0GKT0</accession>
<sequence>MQPIDHIKASFSHPDDILNYALSLHLEWGENFGKPIHERMKQQYPHLWPQEIEQLDSQAKAIKYDSFRLFEQELDGKITELEVRRRIKEQFPGISQDNINRLSTQGMYYARR</sequence>
<protein>
    <submittedName>
        <fullName evidence="1">Uncharacterized protein</fullName>
    </submittedName>
</protein>
<dbReference type="KEGG" id="rhoz:GXP67_17190"/>
<keyword evidence="2" id="KW-1185">Reference proteome</keyword>
<dbReference type="RefSeq" id="WP_162444267.1">
    <property type="nucleotide sequence ID" value="NZ_CP048222.1"/>
</dbReference>
<name>A0A6C0GKT0_9BACT</name>
<evidence type="ECO:0000313" key="2">
    <source>
        <dbReference type="Proteomes" id="UP000480178"/>
    </source>
</evidence>
<reference evidence="1 2" key="1">
    <citation type="submission" date="2020-01" db="EMBL/GenBank/DDBJ databases">
        <authorList>
            <person name="Kim M.K."/>
        </authorList>
    </citation>
    <scope>NUCLEOTIDE SEQUENCE [LARGE SCALE GENOMIC DNA]</scope>
    <source>
        <strain evidence="1 2">172606-1</strain>
    </source>
</reference>
<gene>
    <name evidence="1" type="ORF">GXP67_17190</name>
</gene>
<dbReference type="EMBL" id="CP048222">
    <property type="protein sequence ID" value="QHT68252.1"/>
    <property type="molecule type" value="Genomic_DNA"/>
</dbReference>
<organism evidence="1 2">
    <name type="scientific">Rhodocytophaga rosea</name>
    <dbReference type="NCBI Taxonomy" id="2704465"/>
    <lineage>
        <taxon>Bacteria</taxon>
        <taxon>Pseudomonadati</taxon>
        <taxon>Bacteroidota</taxon>
        <taxon>Cytophagia</taxon>
        <taxon>Cytophagales</taxon>
        <taxon>Rhodocytophagaceae</taxon>
        <taxon>Rhodocytophaga</taxon>
    </lineage>
</organism>
<dbReference type="AlphaFoldDB" id="A0A6C0GKT0"/>